<proteinExistence type="predicted"/>
<reference evidence="1" key="1">
    <citation type="submission" date="2011-01" db="EMBL/GenBank/DDBJ databases">
        <title>The Genome Sequence of Nematocida parisii strain ERTm3.</title>
        <authorList>
            <consortium name="The Broad Institute Genome Sequencing Platform"/>
            <consortium name="The Broad Institute Genome Sequencing Center for Infectious Disease"/>
            <person name="Cuomo C."/>
            <person name="Troemel E."/>
            <person name="Young S.K."/>
            <person name="Zeng Q."/>
            <person name="Gargeya S."/>
            <person name="Fitzgerald M."/>
            <person name="Haas B."/>
            <person name="Abouelleil A."/>
            <person name="Alvarado L."/>
            <person name="Arachchi H.M."/>
            <person name="Berlin A."/>
            <person name="Chapman S.B."/>
            <person name="Gearin G."/>
            <person name="Goldberg J."/>
            <person name="Griggs A."/>
            <person name="Gujja S."/>
            <person name="Hansen M."/>
            <person name="Heiman D."/>
            <person name="Howarth C."/>
            <person name="Larimer J."/>
            <person name="Lui A."/>
            <person name="MacDonald P.J.P."/>
            <person name="McCowen C."/>
            <person name="Montmayeur A."/>
            <person name="Murphy C."/>
            <person name="Neiman D."/>
            <person name="Pearson M."/>
            <person name="Priest M."/>
            <person name="Roberts A."/>
            <person name="Saif S."/>
            <person name="Shea T."/>
            <person name="Sisk P."/>
            <person name="Stolte C."/>
            <person name="Sykes S."/>
            <person name="Wortman J."/>
            <person name="Nusbaum C."/>
            <person name="Birren B."/>
        </authorList>
    </citation>
    <scope>NUCLEOTIDE SEQUENCE</scope>
    <source>
        <strain evidence="1">ERTm3</strain>
    </source>
</reference>
<evidence type="ECO:0000313" key="2">
    <source>
        <dbReference type="Proteomes" id="UP000002872"/>
    </source>
</evidence>
<gene>
    <name evidence="1" type="ORF">NEQG_00299</name>
</gene>
<dbReference type="VEuPathDB" id="MicrosporidiaDB:NEQG_00299"/>
<dbReference type="AlphaFoldDB" id="I3EJY2"/>
<sequence length="327" mass="37542">MKRNKSSAWLNSLILLIMRGMKHVMLPFDIKAVLVIGTEYVLEYIYGIMHSESRIKESPSEAGIDTEIKDVPRKSAVLLDGTSKYGSILRDKLIKQGYSVTYPDEAGVHAEYTVPIPIKIRNEDSIDIFIKKVPQKSIDLLVINSSACKLSKDIRVQPIKGIEKKIIPSKEKKGFINKNELYKDKSRILLEKDHNAKKNYLFNFLLIRGLADKLKSGNGMVIICTHRVFNLVEKPPVLIPSYLFSYCYSQLLSCFLGIGAKSRYSYLDVRIISCSFMNELWTDYVMHSIKKTKKRTVQYFNGVSEERINSEYFDRANDVWENAEMIS</sequence>
<evidence type="ECO:0000313" key="1">
    <source>
        <dbReference type="EMBL" id="EIJ89529.1"/>
    </source>
</evidence>
<dbReference type="Proteomes" id="UP000002872">
    <property type="component" value="Unassembled WGS sequence"/>
</dbReference>
<dbReference type="InParanoid" id="I3EJY2"/>
<keyword evidence="2" id="KW-1185">Reference proteome</keyword>
<accession>I3EJY2</accession>
<feature type="non-terminal residue" evidence="1">
    <location>
        <position position="1"/>
    </location>
</feature>
<dbReference type="EMBL" id="GL870876">
    <property type="protein sequence ID" value="EIJ89529.1"/>
    <property type="molecule type" value="Genomic_DNA"/>
</dbReference>
<name>I3EJY2_NEMP3</name>
<dbReference type="HOGENOM" id="CLU_863541_0_0_1"/>
<organism evidence="1 2">
    <name type="scientific">Nematocida parisii (strain ERTm3)</name>
    <name type="common">Nematode killer fungus</name>
    <dbReference type="NCBI Taxonomy" id="935791"/>
    <lineage>
        <taxon>Eukaryota</taxon>
        <taxon>Fungi</taxon>
        <taxon>Fungi incertae sedis</taxon>
        <taxon>Microsporidia</taxon>
        <taxon>Nematocida</taxon>
    </lineage>
</organism>
<dbReference type="OrthoDB" id="2187597at2759"/>
<dbReference type="OMA" id="ANDVWEN"/>
<protein>
    <submittedName>
        <fullName evidence="1">Uncharacterized protein</fullName>
    </submittedName>
</protein>